<organism evidence="1 2">
    <name type="scientific">Spirosoma aureum</name>
    <dbReference type="NCBI Taxonomy" id="2692134"/>
    <lineage>
        <taxon>Bacteria</taxon>
        <taxon>Pseudomonadati</taxon>
        <taxon>Bacteroidota</taxon>
        <taxon>Cytophagia</taxon>
        <taxon>Cytophagales</taxon>
        <taxon>Cytophagaceae</taxon>
        <taxon>Spirosoma</taxon>
    </lineage>
</organism>
<evidence type="ECO:0000313" key="2">
    <source>
        <dbReference type="Proteomes" id="UP000501802"/>
    </source>
</evidence>
<dbReference type="RefSeq" id="WP_167209871.1">
    <property type="nucleotide sequence ID" value="NZ_CP050063.1"/>
</dbReference>
<name>A0A6G9ANR0_9BACT</name>
<protein>
    <submittedName>
        <fullName evidence="1">Uncharacterized protein</fullName>
    </submittedName>
</protein>
<proteinExistence type="predicted"/>
<gene>
    <name evidence="1" type="ORF">G8759_16680</name>
</gene>
<dbReference type="AlphaFoldDB" id="A0A6G9ANR0"/>
<dbReference type="KEGG" id="spib:G8759_16680"/>
<dbReference type="Proteomes" id="UP000501802">
    <property type="component" value="Chromosome"/>
</dbReference>
<keyword evidence="2" id="KW-1185">Reference proteome</keyword>
<reference evidence="1 2" key="1">
    <citation type="submission" date="2020-03" db="EMBL/GenBank/DDBJ databases">
        <authorList>
            <person name="Kim M.K."/>
        </authorList>
    </citation>
    <scope>NUCLEOTIDE SEQUENCE [LARGE SCALE GENOMIC DNA]</scope>
    <source>
        <strain evidence="1 2">BT328</strain>
    </source>
</reference>
<evidence type="ECO:0000313" key="1">
    <source>
        <dbReference type="EMBL" id="QIP14132.1"/>
    </source>
</evidence>
<dbReference type="EMBL" id="CP050063">
    <property type="protein sequence ID" value="QIP14132.1"/>
    <property type="molecule type" value="Genomic_DNA"/>
</dbReference>
<accession>A0A6G9ANR0</accession>
<sequence length="82" mass="9123">MAHRMKVTISNIIGLWFGADTPIRQYKILTNPEVWAACLHIADDFTPDSGALTPEQYRKSDKVSFARAVQAKLSETDANVMA</sequence>